<dbReference type="Proteomes" id="UP000071065">
    <property type="component" value="Chromosome"/>
</dbReference>
<dbReference type="STRING" id="570277.EZMO1_1501"/>
<evidence type="ECO:0000313" key="2">
    <source>
        <dbReference type="Proteomes" id="UP000071065"/>
    </source>
</evidence>
<accession>A0A142BA93</accession>
<sequence length="92" mass="10655">MEQRIVCAAVEIDGFIVTGYRHYDQIMNAVIDKVFTEKQFNQLMRDDLIRDGFIDNRGAFLDRKAAWEIALKNKQIIRDLPSAGALFSENLY</sequence>
<dbReference type="EMBL" id="CP013251">
    <property type="protein sequence ID" value="AMO55669.1"/>
    <property type="molecule type" value="Genomic_DNA"/>
</dbReference>
<dbReference type="OrthoDB" id="7066660at2"/>
<reference evidence="1 2" key="1">
    <citation type="journal article" date="2016" name="Front. Microbiol.">
        <title>Genomic Insight into the Host-Endosymbiont Relationship of Endozoicomonas montiporae CL-33(T) with its Coral Host.</title>
        <authorList>
            <person name="Ding J.-Y."/>
            <person name="Shiu J.-H."/>
            <person name="Chen W.-M."/>
            <person name="Chiang Y.-R."/>
            <person name="Tang S.-L."/>
        </authorList>
    </citation>
    <scope>NUCLEOTIDE SEQUENCE [LARGE SCALE GENOMIC DNA]</scope>
    <source>
        <strain evidence="1 2">CL-33</strain>
    </source>
</reference>
<dbReference type="InterPro" id="IPR058630">
    <property type="entry name" value="T4_Y16D"/>
</dbReference>
<dbReference type="PATRIC" id="fig|570277.3.peg.1620"/>
<evidence type="ECO:0000313" key="1">
    <source>
        <dbReference type="EMBL" id="AMO55669.1"/>
    </source>
</evidence>
<dbReference type="KEGG" id="emp:EZMO1_1501"/>
<name>A0A142BA93_9GAMM</name>
<dbReference type="Pfam" id="PF26092">
    <property type="entry name" value="T4_Y16D"/>
    <property type="match status" value="1"/>
</dbReference>
<organism evidence="1 2">
    <name type="scientific">Endozoicomonas montiporae CL-33</name>
    <dbReference type="NCBI Taxonomy" id="570277"/>
    <lineage>
        <taxon>Bacteria</taxon>
        <taxon>Pseudomonadati</taxon>
        <taxon>Pseudomonadota</taxon>
        <taxon>Gammaproteobacteria</taxon>
        <taxon>Oceanospirillales</taxon>
        <taxon>Endozoicomonadaceae</taxon>
        <taxon>Endozoicomonas</taxon>
    </lineage>
</organism>
<gene>
    <name evidence="1" type="ORF">EZMO1_1501</name>
</gene>
<dbReference type="RefSeq" id="WP_034874355.1">
    <property type="nucleotide sequence ID" value="NZ_CP013251.1"/>
</dbReference>
<protein>
    <submittedName>
        <fullName evidence="1">Uncharacterized protein</fullName>
    </submittedName>
</protein>
<proteinExistence type="predicted"/>
<dbReference type="AlphaFoldDB" id="A0A142BA93"/>